<dbReference type="InterPro" id="IPR050261">
    <property type="entry name" value="FrsA_esterase"/>
</dbReference>
<evidence type="ECO:0000259" key="1">
    <source>
        <dbReference type="Pfam" id="PF01738"/>
    </source>
</evidence>
<gene>
    <name evidence="2" type="ORF">HMPREF1705_04431</name>
</gene>
<dbReference type="InterPro" id="IPR029058">
    <property type="entry name" value="AB_hydrolase_fold"/>
</dbReference>
<dbReference type="Gene3D" id="3.40.50.1820">
    <property type="entry name" value="alpha/beta hydrolase"/>
    <property type="match status" value="1"/>
</dbReference>
<dbReference type="AlphaFoldDB" id="A0A0T5X9X1"/>
<sequence>MMSDKGISIAFATICLFLIVALLPGLAGTNPLLQRAEGAQTLKEEIITYNHEDTVLEGYLVYEESVKDKRPGVIIIHEWMGLSEYEKMRARQIAELGYVAFAADIYGKGVRPKNADEAAQLAGKFRSDRNLLRERGQAALSVLQNHPLVDPERIATMGYCFGGGASLELARSGAPIRGAISFHGNLDTPNPDDAKNIKGSILVLHGADDPMVPMEQVIAFQEEMRSANVDWQMIFYGNTVHSFTNPNAGNNPEIGVAYNPISERRSFEAMKAFFDEIFAK</sequence>
<accession>A0A0T5X9X1</accession>
<comment type="caution">
    <text evidence="2">The sequence shown here is derived from an EMBL/GenBank/DDBJ whole genome shotgun (WGS) entry which is preliminary data.</text>
</comment>
<keyword evidence="3" id="KW-1185">Reference proteome</keyword>
<reference evidence="3" key="1">
    <citation type="submission" date="2012-09" db="EMBL/GenBank/DDBJ databases">
        <authorList>
            <person name="Weinstock G."/>
            <person name="Sodergren E."/>
            <person name="Clifton S."/>
            <person name="Fulton L."/>
            <person name="Fulton B."/>
            <person name="Courtney L."/>
            <person name="Fronick C."/>
            <person name="Harrison M."/>
            <person name="Strong C."/>
            <person name="Farmer C."/>
            <person name="Delehaunty K."/>
            <person name="Markovic C."/>
            <person name="Hall O."/>
            <person name="Minx P."/>
            <person name="Tomlinson C."/>
            <person name="Mitreva M."/>
            <person name="Nelson J."/>
            <person name="Hou S."/>
            <person name="Wollam A."/>
            <person name="Pepin K.H."/>
            <person name="Johnson M."/>
            <person name="Bhonagiri V."/>
            <person name="Nash W.E."/>
            <person name="Suruliraj S."/>
            <person name="Warren W."/>
            <person name="Chinwalla A."/>
            <person name="Mardis E.R."/>
            <person name="Wilson R.K."/>
        </authorList>
    </citation>
    <scope>NUCLEOTIDE SEQUENCE [LARGE SCALE GENOMIC DNA]</scope>
    <source>
        <strain evidence="3">OS1</strain>
    </source>
</reference>
<name>A0A0T5X9X1_9BACT</name>
<organism evidence="2 3">
    <name type="scientific">Acetomicrobium hydrogeniformans ATCC BAA-1850</name>
    <dbReference type="NCBI Taxonomy" id="592015"/>
    <lineage>
        <taxon>Bacteria</taxon>
        <taxon>Thermotogati</taxon>
        <taxon>Synergistota</taxon>
        <taxon>Synergistia</taxon>
        <taxon>Synergistales</taxon>
        <taxon>Acetomicrobiaceae</taxon>
        <taxon>Acetomicrobium</taxon>
    </lineage>
</organism>
<dbReference type="Pfam" id="PF01738">
    <property type="entry name" value="DLH"/>
    <property type="match status" value="1"/>
</dbReference>
<dbReference type="Proteomes" id="UP000005273">
    <property type="component" value="Unassembled WGS sequence"/>
</dbReference>
<dbReference type="eggNOG" id="COG0412">
    <property type="taxonomic scope" value="Bacteria"/>
</dbReference>
<dbReference type="PANTHER" id="PTHR22946">
    <property type="entry name" value="DIENELACTONE HYDROLASE DOMAIN-CONTAINING PROTEIN-RELATED"/>
    <property type="match status" value="1"/>
</dbReference>
<dbReference type="SMR" id="A0A0T5X9X1"/>
<dbReference type="EMBL" id="ACJX03000001">
    <property type="protein sequence ID" value="KRT35165.1"/>
    <property type="molecule type" value="Genomic_DNA"/>
</dbReference>
<dbReference type="PANTHER" id="PTHR22946:SF0">
    <property type="entry name" value="DIENELACTONE HYDROLASE DOMAIN-CONTAINING PROTEIN"/>
    <property type="match status" value="1"/>
</dbReference>
<evidence type="ECO:0000313" key="3">
    <source>
        <dbReference type="Proteomes" id="UP000005273"/>
    </source>
</evidence>
<dbReference type="InterPro" id="IPR002925">
    <property type="entry name" value="Dienelactn_hydro"/>
</dbReference>
<feature type="domain" description="Dienelactone hydrolase" evidence="1">
    <location>
        <begin position="57"/>
        <end position="277"/>
    </location>
</feature>
<evidence type="ECO:0000313" key="2">
    <source>
        <dbReference type="EMBL" id="KRT35165.1"/>
    </source>
</evidence>
<dbReference type="RefSeq" id="WP_009202186.1">
    <property type="nucleotide sequence ID" value="NZ_ACJX03000001.1"/>
</dbReference>
<protein>
    <submittedName>
        <fullName evidence="2">Carboxymethylenebutenolidase</fullName>
    </submittedName>
</protein>
<dbReference type="STRING" id="592015.HMPREF1705_04431"/>
<dbReference type="GO" id="GO:0016787">
    <property type="term" value="F:hydrolase activity"/>
    <property type="evidence" value="ECO:0007669"/>
    <property type="project" value="InterPro"/>
</dbReference>
<proteinExistence type="predicted"/>
<dbReference type="SUPFAM" id="SSF53474">
    <property type="entry name" value="alpha/beta-Hydrolases"/>
    <property type="match status" value="1"/>
</dbReference>